<sequence>MDLGFKPKDKWFNETDGLGPKGNVGPAGPKGVAKSTGPAQLLLWSPKAGPGPTNPKGADIPVGPDSPSPPSRAITTGRIHPRVGVSSATETSSRAITSSAAGGDIAQLSGRRTTDLTGGDRTLPSSGHSPITPKTEEEQILPKARSEAAPCLLDFVTSLVSGESDQHRSLVDSRFDFCLWVL</sequence>
<name>A0AAV2FAY0_9ROSI</name>
<protein>
    <submittedName>
        <fullName evidence="2">Uncharacterized protein</fullName>
    </submittedName>
</protein>
<gene>
    <name evidence="2" type="ORF">LTRI10_LOCUS35633</name>
</gene>
<evidence type="ECO:0000313" key="2">
    <source>
        <dbReference type="EMBL" id="CAL1395182.1"/>
    </source>
</evidence>
<feature type="compositionally biased region" description="Polar residues" evidence="1">
    <location>
        <begin position="86"/>
        <end position="100"/>
    </location>
</feature>
<accession>A0AAV2FAY0</accession>
<proteinExistence type="predicted"/>
<feature type="region of interest" description="Disordered" evidence="1">
    <location>
        <begin position="1"/>
        <end position="137"/>
    </location>
</feature>
<organism evidence="2 3">
    <name type="scientific">Linum trigynum</name>
    <dbReference type="NCBI Taxonomy" id="586398"/>
    <lineage>
        <taxon>Eukaryota</taxon>
        <taxon>Viridiplantae</taxon>
        <taxon>Streptophyta</taxon>
        <taxon>Embryophyta</taxon>
        <taxon>Tracheophyta</taxon>
        <taxon>Spermatophyta</taxon>
        <taxon>Magnoliopsida</taxon>
        <taxon>eudicotyledons</taxon>
        <taxon>Gunneridae</taxon>
        <taxon>Pentapetalae</taxon>
        <taxon>rosids</taxon>
        <taxon>fabids</taxon>
        <taxon>Malpighiales</taxon>
        <taxon>Linaceae</taxon>
        <taxon>Linum</taxon>
    </lineage>
</organism>
<reference evidence="2 3" key="1">
    <citation type="submission" date="2024-04" db="EMBL/GenBank/DDBJ databases">
        <authorList>
            <person name="Fracassetti M."/>
        </authorList>
    </citation>
    <scope>NUCLEOTIDE SEQUENCE [LARGE SCALE GENOMIC DNA]</scope>
</reference>
<dbReference type="Proteomes" id="UP001497516">
    <property type="component" value="Chromosome 6"/>
</dbReference>
<keyword evidence="3" id="KW-1185">Reference proteome</keyword>
<evidence type="ECO:0000313" key="3">
    <source>
        <dbReference type="Proteomes" id="UP001497516"/>
    </source>
</evidence>
<dbReference type="AlphaFoldDB" id="A0AAV2FAY0"/>
<feature type="compositionally biased region" description="Basic and acidic residues" evidence="1">
    <location>
        <begin position="1"/>
        <end position="13"/>
    </location>
</feature>
<evidence type="ECO:0000256" key="1">
    <source>
        <dbReference type="SAM" id="MobiDB-lite"/>
    </source>
</evidence>
<dbReference type="EMBL" id="OZ034819">
    <property type="protein sequence ID" value="CAL1395182.1"/>
    <property type="molecule type" value="Genomic_DNA"/>
</dbReference>